<proteinExistence type="inferred from homology"/>
<evidence type="ECO:0000313" key="9">
    <source>
        <dbReference type="Proteomes" id="UP000809273"/>
    </source>
</evidence>
<evidence type="ECO:0000256" key="3">
    <source>
        <dbReference type="ARBA" id="ARBA00022679"/>
    </source>
</evidence>
<dbReference type="PANTHER" id="PTHR30589">
    <property type="entry name" value="PROLIPOPROTEIN DIACYLGLYCERYL TRANSFERASE"/>
    <property type="match status" value="1"/>
</dbReference>
<protein>
    <submittedName>
        <fullName evidence="8">Prolipoprotein diacylglyceryl transferase</fullName>
    </submittedName>
</protein>
<keyword evidence="2" id="KW-1003">Cell membrane</keyword>
<keyword evidence="3 8" id="KW-0808">Transferase</keyword>
<feature type="transmembrane region" description="Helical" evidence="7">
    <location>
        <begin position="196"/>
        <end position="216"/>
    </location>
</feature>
<dbReference type="AlphaFoldDB" id="A0A9D8KFW7"/>
<gene>
    <name evidence="8" type="ORF">JW984_14040</name>
</gene>
<dbReference type="GO" id="GO:0005886">
    <property type="term" value="C:plasma membrane"/>
    <property type="evidence" value="ECO:0007669"/>
    <property type="project" value="InterPro"/>
</dbReference>
<evidence type="ECO:0000313" key="8">
    <source>
        <dbReference type="EMBL" id="MBN1574315.1"/>
    </source>
</evidence>
<dbReference type="Pfam" id="PF01790">
    <property type="entry name" value="LGT"/>
    <property type="match status" value="1"/>
</dbReference>
<evidence type="ECO:0000256" key="2">
    <source>
        <dbReference type="ARBA" id="ARBA00022475"/>
    </source>
</evidence>
<feature type="transmembrane region" description="Helical" evidence="7">
    <location>
        <begin position="168"/>
        <end position="184"/>
    </location>
</feature>
<name>A0A9D8KFW7_9DELT</name>
<feature type="transmembrane region" description="Helical" evidence="7">
    <location>
        <begin position="228"/>
        <end position="247"/>
    </location>
</feature>
<accession>A0A9D8KFW7</accession>
<evidence type="ECO:0000256" key="6">
    <source>
        <dbReference type="ARBA" id="ARBA00023136"/>
    </source>
</evidence>
<evidence type="ECO:0000256" key="4">
    <source>
        <dbReference type="ARBA" id="ARBA00022692"/>
    </source>
</evidence>
<keyword evidence="5 7" id="KW-1133">Transmembrane helix</keyword>
<sequence length="258" mass="28709">MHPDLLTIKGFTIHSYNFFVALGLLTGSLFFFYEVKRSGQDVWTGIDLYLWAVVGTFIGGKLLYILIDFRNIPRYFSSPGTILNTGSTMLGALLGALSAVVIYFRVKRLDPWLWSDLYAPSIPLAQAVARIGCLMAGCCYGIPTELPIGIVFTESRIAPLNAPLHPTQIYHMAFNLFIFLFLLLRRKRVAFRGELILSYVFLYVTARSLAGLFRAHPPTGGPFGATPTSLVIFAVVTIFAAVFYYRIRNGTGSESKKI</sequence>
<feature type="transmembrane region" description="Helical" evidence="7">
    <location>
        <begin position="48"/>
        <end position="67"/>
    </location>
</feature>
<keyword evidence="4 7" id="KW-0812">Transmembrane</keyword>
<comment type="caution">
    <text evidence="8">The sequence shown here is derived from an EMBL/GenBank/DDBJ whole genome shotgun (WGS) entry which is preliminary data.</text>
</comment>
<reference evidence="8" key="2">
    <citation type="submission" date="2021-01" db="EMBL/GenBank/DDBJ databases">
        <authorList>
            <person name="Hahn C.R."/>
            <person name="Youssef N.H."/>
            <person name="Elshahed M."/>
        </authorList>
    </citation>
    <scope>NUCLEOTIDE SEQUENCE</scope>
    <source>
        <strain evidence="8">Zod_Metabat.24</strain>
    </source>
</reference>
<evidence type="ECO:0000256" key="1">
    <source>
        <dbReference type="ARBA" id="ARBA00007150"/>
    </source>
</evidence>
<evidence type="ECO:0000256" key="7">
    <source>
        <dbReference type="SAM" id="Phobius"/>
    </source>
</evidence>
<dbReference type="GO" id="GO:0008961">
    <property type="term" value="F:phosphatidylglycerol-prolipoprotein diacylglyceryl transferase activity"/>
    <property type="evidence" value="ECO:0007669"/>
    <property type="project" value="InterPro"/>
</dbReference>
<dbReference type="EMBL" id="JAFGIX010000073">
    <property type="protein sequence ID" value="MBN1574315.1"/>
    <property type="molecule type" value="Genomic_DNA"/>
</dbReference>
<dbReference type="GO" id="GO:0042158">
    <property type="term" value="P:lipoprotein biosynthetic process"/>
    <property type="evidence" value="ECO:0007669"/>
    <property type="project" value="InterPro"/>
</dbReference>
<reference evidence="8" key="1">
    <citation type="journal article" date="2021" name="Environ. Microbiol.">
        <title>Genomic characterization of three novel Desulfobacterota classes expand the metabolic and phylogenetic diversity of the phylum.</title>
        <authorList>
            <person name="Murphy C.L."/>
            <person name="Biggerstaff J."/>
            <person name="Eichhorn A."/>
            <person name="Ewing E."/>
            <person name="Shahan R."/>
            <person name="Soriano D."/>
            <person name="Stewart S."/>
            <person name="VanMol K."/>
            <person name="Walker R."/>
            <person name="Walters P."/>
            <person name="Elshahed M.S."/>
            <person name="Youssef N.H."/>
        </authorList>
    </citation>
    <scope>NUCLEOTIDE SEQUENCE</scope>
    <source>
        <strain evidence="8">Zod_Metabat.24</strain>
    </source>
</reference>
<feature type="transmembrane region" description="Helical" evidence="7">
    <location>
        <begin position="16"/>
        <end position="36"/>
    </location>
</feature>
<feature type="transmembrane region" description="Helical" evidence="7">
    <location>
        <begin position="87"/>
        <end position="106"/>
    </location>
</feature>
<feature type="transmembrane region" description="Helical" evidence="7">
    <location>
        <begin position="127"/>
        <end position="148"/>
    </location>
</feature>
<dbReference type="InterPro" id="IPR001640">
    <property type="entry name" value="Lgt"/>
</dbReference>
<comment type="similarity">
    <text evidence="1">Belongs to the Lgt family.</text>
</comment>
<keyword evidence="6 7" id="KW-0472">Membrane</keyword>
<organism evidence="8 9">
    <name type="scientific">Candidatus Zymogenus saltonus</name>
    <dbReference type="NCBI Taxonomy" id="2844893"/>
    <lineage>
        <taxon>Bacteria</taxon>
        <taxon>Deltaproteobacteria</taxon>
        <taxon>Candidatus Zymogenia</taxon>
        <taxon>Candidatus Zymogeniales</taxon>
        <taxon>Candidatus Zymogenaceae</taxon>
        <taxon>Candidatus Zymogenus</taxon>
    </lineage>
</organism>
<evidence type="ECO:0000256" key="5">
    <source>
        <dbReference type="ARBA" id="ARBA00022989"/>
    </source>
</evidence>
<dbReference type="PANTHER" id="PTHR30589:SF0">
    <property type="entry name" value="PHOSPHATIDYLGLYCEROL--PROLIPOPROTEIN DIACYLGLYCERYL TRANSFERASE"/>
    <property type="match status" value="1"/>
</dbReference>
<dbReference type="Proteomes" id="UP000809273">
    <property type="component" value="Unassembled WGS sequence"/>
</dbReference>